<gene>
    <name evidence="1" type="ORF">SCD90_09545</name>
</gene>
<dbReference type="Proteomes" id="UP001274321">
    <property type="component" value="Unassembled WGS sequence"/>
</dbReference>
<evidence type="ECO:0000313" key="1">
    <source>
        <dbReference type="EMBL" id="MDX6806309.1"/>
    </source>
</evidence>
<proteinExistence type="predicted"/>
<dbReference type="EMBL" id="JAXAFJ010000005">
    <property type="protein sequence ID" value="MDX6806309.1"/>
    <property type="molecule type" value="Genomic_DNA"/>
</dbReference>
<keyword evidence="2" id="KW-1185">Reference proteome</keyword>
<protein>
    <submittedName>
        <fullName evidence="1">Uncharacterized protein</fullName>
    </submittedName>
</protein>
<dbReference type="RefSeq" id="WP_319844441.1">
    <property type="nucleotide sequence ID" value="NZ_JAXAFJ010000005.1"/>
</dbReference>
<accession>A0ABU4RNB9</accession>
<evidence type="ECO:0000313" key="2">
    <source>
        <dbReference type="Proteomes" id="UP001274321"/>
    </source>
</evidence>
<sequence length="61" mass="6724">MSEASTITYDSDGTYEVKLTRAVNYRGAMLLPLPRHEMSGRALKAIVEQEGPDVVDSAEPR</sequence>
<reference evidence="1 2" key="1">
    <citation type="submission" date="2023-11" db="EMBL/GenBank/DDBJ databases">
        <authorList>
            <person name="Bao R."/>
        </authorList>
    </citation>
    <scope>NUCLEOTIDE SEQUENCE [LARGE SCALE GENOMIC DNA]</scope>
    <source>
        <strain evidence="1 2">PJ23</strain>
    </source>
</reference>
<organism evidence="1 2">
    <name type="scientific">Terrihabitans rhizophilus</name>
    <dbReference type="NCBI Taxonomy" id="3092662"/>
    <lineage>
        <taxon>Bacteria</taxon>
        <taxon>Pseudomonadati</taxon>
        <taxon>Pseudomonadota</taxon>
        <taxon>Alphaproteobacteria</taxon>
        <taxon>Hyphomicrobiales</taxon>
        <taxon>Terrihabitans</taxon>
    </lineage>
</organism>
<name>A0ABU4RNB9_9HYPH</name>
<comment type="caution">
    <text evidence="1">The sequence shown here is derived from an EMBL/GenBank/DDBJ whole genome shotgun (WGS) entry which is preliminary data.</text>
</comment>